<name>A0A9J6FMI1_HAELO</name>
<dbReference type="Proteomes" id="UP000821853">
    <property type="component" value="Chromosome 10"/>
</dbReference>
<gene>
    <name evidence="3" type="ORF">HPB48_016393</name>
</gene>
<feature type="region of interest" description="Disordered" evidence="1">
    <location>
        <begin position="79"/>
        <end position="112"/>
    </location>
</feature>
<evidence type="ECO:0000256" key="1">
    <source>
        <dbReference type="SAM" id="MobiDB-lite"/>
    </source>
</evidence>
<evidence type="ECO:0000313" key="4">
    <source>
        <dbReference type="Proteomes" id="UP000821853"/>
    </source>
</evidence>
<evidence type="ECO:0000313" key="3">
    <source>
        <dbReference type="EMBL" id="KAH9364055.1"/>
    </source>
</evidence>
<accession>A0A9J6FMI1</accession>
<keyword evidence="2" id="KW-0732">Signal</keyword>
<dbReference type="EMBL" id="JABSTR010000002">
    <property type="protein sequence ID" value="KAH9364055.1"/>
    <property type="molecule type" value="Genomic_DNA"/>
</dbReference>
<proteinExistence type="predicted"/>
<protein>
    <submittedName>
        <fullName evidence="3">Uncharacterized protein</fullName>
    </submittedName>
</protein>
<sequence>MPVGVFMVVRIRVSGCFVAAWAGPGRTPIATAGVTRLLKEMASAMYIEIYGEEVDPALCTRANGWKTAGERLKKSVALPGTGGEAAKATPDVTGGASCSPRTGADGAERTKRPPIHKGRQLKMSRMPELPLDGMQIVVRTPQVPAEEEREDVDCPNGHLKILVISTLRR</sequence>
<keyword evidence="4" id="KW-1185">Reference proteome</keyword>
<dbReference type="VEuPathDB" id="VectorBase:HLOH_044302"/>
<dbReference type="AlphaFoldDB" id="A0A9J6FMI1"/>
<feature type="signal peptide" evidence="2">
    <location>
        <begin position="1"/>
        <end position="22"/>
    </location>
</feature>
<evidence type="ECO:0000256" key="2">
    <source>
        <dbReference type="SAM" id="SignalP"/>
    </source>
</evidence>
<feature type="chain" id="PRO_5039939698" evidence="2">
    <location>
        <begin position="23"/>
        <end position="169"/>
    </location>
</feature>
<organism evidence="3 4">
    <name type="scientific">Haemaphysalis longicornis</name>
    <name type="common">Bush tick</name>
    <dbReference type="NCBI Taxonomy" id="44386"/>
    <lineage>
        <taxon>Eukaryota</taxon>
        <taxon>Metazoa</taxon>
        <taxon>Ecdysozoa</taxon>
        <taxon>Arthropoda</taxon>
        <taxon>Chelicerata</taxon>
        <taxon>Arachnida</taxon>
        <taxon>Acari</taxon>
        <taxon>Parasitiformes</taxon>
        <taxon>Ixodida</taxon>
        <taxon>Ixodoidea</taxon>
        <taxon>Ixodidae</taxon>
        <taxon>Haemaphysalinae</taxon>
        <taxon>Haemaphysalis</taxon>
    </lineage>
</organism>
<comment type="caution">
    <text evidence="3">The sequence shown here is derived from an EMBL/GenBank/DDBJ whole genome shotgun (WGS) entry which is preliminary data.</text>
</comment>
<reference evidence="3 4" key="1">
    <citation type="journal article" date="2020" name="Cell">
        <title>Large-Scale Comparative Analyses of Tick Genomes Elucidate Their Genetic Diversity and Vector Capacities.</title>
        <authorList>
            <consortium name="Tick Genome and Microbiome Consortium (TIGMIC)"/>
            <person name="Jia N."/>
            <person name="Wang J."/>
            <person name="Shi W."/>
            <person name="Du L."/>
            <person name="Sun Y."/>
            <person name="Zhan W."/>
            <person name="Jiang J.F."/>
            <person name="Wang Q."/>
            <person name="Zhang B."/>
            <person name="Ji P."/>
            <person name="Bell-Sakyi L."/>
            <person name="Cui X.M."/>
            <person name="Yuan T.T."/>
            <person name="Jiang B.G."/>
            <person name="Yang W.F."/>
            <person name="Lam T.T."/>
            <person name="Chang Q.C."/>
            <person name="Ding S.J."/>
            <person name="Wang X.J."/>
            <person name="Zhu J.G."/>
            <person name="Ruan X.D."/>
            <person name="Zhao L."/>
            <person name="Wei J.T."/>
            <person name="Ye R.Z."/>
            <person name="Que T.C."/>
            <person name="Du C.H."/>
            <person name="Zhou Y.H."/>
            <person name="Cheng J.X."/>
            <person name="Dai P.F."/>
            <person name="Guo W.B."/>
            <person name="Han X.H."/>
            <person name="Huang E.J."/>
            <person name="Li L.F."/>
            <person name="Wei W."/>
            <person name="Gao Y.C."/>
            <person name="Liu J.Z."/>
            <person name="Shao H.Z."/>
            <person name="Wang X."/>
            <person name="Wang C.C."/>
            <person name="Yang T.C."/>
            <person name="Huo Q.B."/>
            <person name="Li W."/>
            <person name="Chen H.Y."/>
            <person name="Chen S.E."/>
            <person name="Zhou L.G."/>
            <person name="Ni X.B."/>
            <person name="Tian J.H."/>
            <person name="Sheng Y."/>
            <person name="Liu T."/>
            <person name="Pan Y.S."/>
            <person name="Xia L.Y."/>
            <person name="Li J."/>
            <person name="Zhao F."/>
            <person name="Cao W.C."/>
        </authorList>
    </citation>
    <scope>NUCLEOTIDE SEQUENCE [LARGE SCALE GENOMIC DNA]</scope>
    <source>
        <strain evidence="3">HaeL-2018</strain>
    </source>
</reference>